<protein>
    <submittedName>
        <fullName evidence="2">Beta-lactamase family protein</fullName>
    </submittedName>
</protein>
<gene>
    <name evidence="2" type="ORF">M6D89_05555</name>
</gene>
<dbReference type="InterPro" id="IPR001466">
    <property type="entry name" value="Beta-lactam-related"/>
</dbReference>
<reference evidence="2" key="2">
    <citation type="submission" date="2023-01" db="EMBL/GenBank/DDBJ databases">
        <title>Gilvimarinus xylanilyticus HB14 isolated from Caulerpa lentillifera aquaculture base in Hainan, China.</title>
        <authorList>
            <person name="Zhang Y.-J."/>
        </authorList>
    </citation>
    <scope>NUCLEOTIDE SEQUENCE</scope>
    <source>
        <strain evidence="2">HB14</strain>
    </source>
</reference>
<evidence type="ECO:0000313" key="3">
    <source>
        <dbReference type="Proteomes" id="UP001139319"/>
    </source>
</evidence>
<dbReference type="EMBL" id="JAMFTH010000001">
    <property type="protein sequence ID" value="MCP8898763.1"/>
    <property type="molecule type" value="Genomic_DNA"/>
</dbReference>
<dbReference type="InterPro" id="IPR052907">
    <property type="entry name" value="Beta-lactamase/esterase"/>
</dbReference>
<dbReference type="AlphaFoldDB" id="A0A9X2I158"/>
<evidence type="ECO:0000313" key="2">
    <source>
        <dbReference type="EMBL" id="MCP8898763.1"/>
    </source>
</evidence>
<evidence type="ECO:0000259" key="1">
    <source>
        <dbReference type="Pfam" id="PF00144"/>
    </source>
</evidence>
<organism evidence="2 3">
    <name type="scientific">Gilvimarinus xylanilyticus</name>
    <dbReference type="NCBI Taxonomy" id="2944139"/>
    <lineage>
        <taxon>Bacteria</taxon>
        <taxon>Pseudomonadati</taxon>
        <taxon>Pseudomonadota</taxon>
        <taxon>Gammaproteobacteria</taxon>
        <taxon>Cellvibrionales</taxon>
        <taxon>Cellvibrionaceae</taxon>
        <taxon>Gilvimarinus</taxon>
    </lineage>
</organism>
<dbReference type="PANTHER" id="PTHR43319">
    <property type="entry name" value="BETA-LACTAMASE-RELATED"/>
    <property type="match status" value="1"/>
</dbReference>
<sequence>MIEVQGQWQDEAEPLVDAFRQNFAESAEQGAALAVYRHDKLIANLYAGTRDRAQRKLWAENTGVNIFSAGKPLVAAVIMRLYERGLLELDRPVGDYWPEFAARDKAAITTRQILNHTSGLSAFHPRVKDPVIFAWDSVRALLEYETPWWEPGSRQGYSPFLYGWLLANIACKVSGESDYTKLFQREVAEPLGLHAYCGVPDSLQPELADVGPLKRPLRELGSASRGANSAALGQLMKADPKGVTNRAFTNPLTLMNSTNSGEWRSACIPAANCHTDARSLARFYRALLSPGEWLSESTVKSFTQLSSEGEDAVLGVPLRFGLGFMLSRDVDDARFGGPQGFGHPGAGGSLGYADPETGIALGYVTARLGQSLLIDARAQRLIDALK</sequence>
<dbReference type="RefSeq" id="WP_253967032.1">
    <property type="nucleotide sequence ID" value="NZ_JAMFTH010000001.1"/>
</dbReference>
<dbReference type="Pfam" id="PF00144">
    <property type="entry name" value="Beta-lactamase"/>
    <property type="match status" value="1"/>
</dbReference>
<dbReference type="Gene3D" id="3.40.710.10">
    <property type="entry name" value="DD-peptidase/beta-lactamase superfamily"/>
    <property type="match status" value="1"/>
</dbReference>
<proteinExistence type="predicted"/>
<comment type="caution">
    <text evidence="2">The sequence shown here is derived from an EMBL/GenBank/DDBJ whole genome shotgun (WGS) entry which is preliminary data.</text>
</comment>
<keyword evidence="3" id="KW-1185">Reference proteome</keyword>
<reference evidence="2" key="1">
    <citation type="submission" date="2022-05" db="EMBL/GenBank/DDBJ databases">
        <authorList>
            <person name="Sun H.-N."/>
        </authorList>
    </citation>
    <scope>NUCLEOTIDE SEQUENCE</scope>
    <source>
        <strain evidence="2">HB14</strain>
    </source>
</reference>
<name>A0A9X2I158_9GAMM</name>
<dbReference type="SUPFAM" id="SSF56601">
    <property type="entry name" value="beta-lactamase/transpeptidase-like"/>
    <property type="match status" value="1"/>
</dbReference>
<dbReference type="PANTHER" id="PTHR43319:SF3">
    <property type="entry name" value="BETA-LACTAMASE-RELATED DOMAIN-CONTAINING PROTEIN"/>
    <property type="match status" value="1"/>
</dbReference>
<dbReference type="InterPro" id="IPR012338">
    <property type="entry name" value="Beta-lactam/transpept-like"/>
</dbReference>
<accession>A0A9X2I158</accession>
<feature type="domain" description="Beta-lactamase-related" evidence="1">
    <location>
        <begin position="19"/>
        <end position="382"/>
    </location>
</feature>
<dbReference type="Proteomes" id="UP001139319">
    <property type="component" value="Unassembled WGS sequence"/>
</dbReference>